<evidence type="ECO:0000256" key="3">
    <source>
        <dbReference type="ARBA" id="ARBA00022840"/>
    </source>
</evidence>
<evidence type="ECO:0008006" key="6">
    <source>
        <dbReference type="Google" id="ProtNLM"/>
    </source>
</evidence>
<evidence type="ECO:0000313" key="5">
    <source>
        <dbReference type="Proteomes" id="UP001589568"/>
    </source>
</evidence>
<dbReference type="EMBL" id="JBHMCF010000012">
    <property type="protein sequence ID" value="MFB9471210.1"/>
    <property type="molecule type" value="Genomic_DNA"/>
</dbReference>
<proteinExistence type="predicted"/>
<dbReference type="SUPFAM" id="SSF47323">
    <property type="entry name" value="Anticodon-binding domain of a subclass of class I aminoacyl-tRNA synthetases"/>
    <property type="match status" value="1"/>
</dbReference>
<comment type="caution">
    <text evidence="4">The sequence shown here is derived from an EMBL/GenBank/DDBJ whole genome shotgun (WGS) entry which is preliminary data.</text>
</comment>
<keyword evidence="2" id="KW-0547">Nucleotide-binding</keyword>
<gene>
    <name evidence="4" type="ORF">ACFFR3_16935</name>
</gene>
<dbReference type="Proteomes" id="UP001589568">
    <property type="component" value="Unassembled WGS sequence"/>
</dbReference>
<dbReference type="Gene3D" id="1.20.120.640">
    <property type="entry name" value="Anticodon-binding domain of a subclass of class I aminoacyl-tRNA synthetases"/>
    <property type="match status" value="1"/>
</dbReference>
<dbReference type="InterPro" id="IPR014729">
    <property type="entry name" value="Rossmann-like_a/b/a_fold"/>
</dbReference>
<keyword evidence="3" id="KW-0067">ATP-binding</keyword>
<reference evidence="4 5" key="1">
    <citation type="submission" date="2024-09" db="EMBL/GenBank/DDBJ databases">
        <authorList>
            <person name="Sun Q."/>
            <person name="Mori K."/>
        </authorList>
    </citation>
    <scope>NUCLEOTIDE SEQUENCE [LARGE SCALE GENOMIC DNA]</scope>
    <source>
        <strain evidence="4 5">JCM 3324</strain>
    </source>
</reference>
<evidence type="ECO:0000256" key="1">
    <source>
        <dbReference type="ARBA" id="ARBA00022598"/>
    </source>
</evidence>
<name>A0ABV5NLM3_9ACTN</name>
<organism evidence="4 5">
    <name type="scientific">Nonomuraea salmonea</name>
    <dbReference type="NCBI Taxonomy" id="46181"/>
    <lineage>
        <taxon>Bacteria</taxon>
        <taxon>Bacillati</taxon>
        <taxon>Actinomycetota</taxon>
        <taxon>Actinomycetes</taxon>
        <taxon>Streptosporangiales</taxon>
        <taxon>Streptosporangiaceae</taxon>
        <taxon>Nonomuraea</taxon>
    </lineage>
</organism>
<dbReference type="Gene3D" id="3.40.50.620">
    <property type="entry name" value="HUPs"/>
    <property type="match status" value="1"/>
</dbReference>
<keyword evidence="5" id="KW-1185">Reference proteome</keyword>
<protein>
    <recommendedName>
        <fullName evidence="6">Cysteine--tRNA ligase</fullName>
    </recommendedName>
</protein>
<evidence type="ECO:0000256" key="2">
    <source>
        <dbReference type="ARBA" id="ARBA00022741"/>
    </source>
</evidence>
<evidence type="ECO:0000313" key="4">
    <source>
        <dbReference type="EMBL" id="MFB9471210.1"/>
    </source>
</evidence>
<accession>A0ABV5NLM3</accession>
<sequence>MVRIYDTRAGQVEEIAAGRALRLYTCGLETARRAHVGDLRIFLVSDLIRRALERRRVRVVAARDAVHDEDAFRADAAALNLRPAEHVPEAGEPIEELGSRIDLCVGGAVPREDVRGRWVHAEGVRFAGDAPLLSDVADAGLDPLAVRMAFLESHYRQPVELTWDTLRAADGRVRRWRAGVAEWSESVSAPMATAYAERAESAFDDDLDTPAALRVLDELEGDASVAPGAKFETFLHLDSLLGLDLSSDIGKIRT</sequence>
<dbReference type="InterPro" id="IPR009080">
    <property type="entry name" value="tRNAsynth_Ia_anticodon-bd"/>
</dbReference>
<dbReference type="RefSeq" id="WP_345389917.1">
    <property type="nucleotide sequence ID" value="NZ_BAAAXS010000001.1"/>
</dbReference>
<keyword evidence="1" id="KW-0436">Ligase</keyword>